<proteinExistence type="predicted"/>
<comment type="caution">
    <text evidence="3">The sequence shown here is derived from an EMBL/GenBank/DDBJ whole genome shotgun (WGS) entry which is preliminary data.</text>
</comment>
<dbReference type="Gene3D" id="3.10.129.10">
    <property type="entry name" value="Hotdog Thioesterase"/>
    <property type="match status" value="1"/>
</dbReference>
<sequence>MEKMYAYFEQENFATHSGMHLTEVSPGYAKAEMKIEKRHLNVLGTVHGGAIFTLADMTFAAASNSHGNVAVAINADISFVMAVGEGYLYAEAKETSINPKISTYTVDVRNEKGDTIAIFTGMAYRKKDALRFPE</sequence>
<accession>A0AAE3KZS8</accession>
<dbReference type="RefSeq" id="WP_256623471.1">
    <property type="nucleotide sequence ID" value="NZ_JTEO01000006.1"/>
</dbReference>
<dbReference type="AlphaFoldDB" id="A0AAE3KZS8"/>
<evidence type="ECO:0000313" key="4">
    <source>
        <dbReference type="Proteomes" id="UP001206983"/>
    </source>
</evidence>
<dbReference type="PANTHER" id="PTHR42856:SF1">
    <property type="entry name" value="ACYL-COENZYME A THIOESTERASE PAAI"/>
    <property type="match status" value="1"/>
</dbReference>
<keyword evidence="4" id="KW-1185">Reference proteome</keyword>
<dbReference type="SUPFAM" id="SSF54637">
    <property type="entry name" value="Thioesterase/thiol ester dehydrase-isomerase"/>
    <property type="match status" value="1"/>
</dbReference>
<organism evidence="3 4">
    <name type="scientific">Methanolobus chelungpuianus</name>
    <dbReference type="NCBI Taxonomy" id="502115"/>
    <lineage>
        <taxon>Archaea</taxon>
        <taxon>Methanobacteriati</taxon>
        <taxon>Methanobacteriota</taxon>
        <taxon>Stenosarchaea group</taxon>
        <taxon>Methanomicrobia</taxon>
        <taxon>Methanosarcinales</taxon>
        <taxon>Methanosarcinaceae</taxon>
        <taxon>Methanolobus</taxon>
    </lineage>
</organism>
<keyword evidence="1" id="KW-0378">Hydrolase</keyword>
<evidence type="ECO:0000259" key="2">
    <source>
        <dbReference type="Pfam" id="PF03061"/>
    </source>
</evidence>
<dbReference type="PANTHER" id="PTHR42856">
    <property type="entry name" value="ACYL-COENZYME A THIOESTERASE PAAI"/>
    <property type="match status" value="1"/>
</dbReference>
<reference evidence="3 4" key="1">
    <citation type="journal article" date="2011" name="Appl. Environ. Microbiol.">
        <title>Methanogenic archaea isolated from Taiwan's Chelungpu fault.</title>
        <authorList>
            <person name="Wu S.Y."/>
            <person name="Lai M.C."/>
        </authorList>
    </citation>
    <scope>NUCLEOTIDE SEQUENCE [LARGE SCALE GENOMIC DNA]</scope>
    <source>
        <strain evidence="3 4">St545Mb</strain>
    </source>
</reference>
<dbReference type="GO" id="GO:0016289">
    <property type="term" value="F:acyl-CoA hydrolase activity"/>
    <property type="evidence" value="ECO:0007669"/>
    <property type="project" value="TreeGrafter"/>
</dbReference>
<evidence type="ECO:0000313" key="3">
    <source>
        <dbReference type="EMBL" id="MCQ6963574.1"/>
    </source>
</evidence>
<dbReference type="NCBIfam" id="TIGR00369">
    <property type="entry name" value="unchar_dom_1"/>
    <property type="match status" value="1"/>
</dbReference>
<dbReference type="Proteomes" id="UP001206983">
    <property type="component" value="Unassembled WGS sequence"/>
</dbReference>
<dbReference type="EMBL" id="JTEO01000006">
    <property type="protein sequence ID" value="MCQ6963574.1"/>
    <property type="molecule type" value="Genomic_DNA"/>
</dbReference>
<feature type="domain" description="Thioesterase" evidence="2">
    <location>
        <begin position="44"/>
        <end position="116"/>
    </location>
</feature>
<dbReference type="InterPro" id="IPR029069">
    <property type="entry name" value="HotDog_dom_sf"/>
</dbReference>
<dbReference type="InterPro" id="IPR052723">
    <property type="entry name" value="Acyl-CoA_thioesterase_PaaI"/>
</dbReference>
<protein>
    <submittedName>
        <fullName evidence="3">Phenylacetic acid degradation protein</fullName>
    </submittedName>
</protein>
<gene>
    <name evidence="3" type="ORF">PV02_10855</name>
</gene>
<name>A0AAE3KZS8_9EURY</name>
<dbReference type="Pfam" id="PF03061">
    <property type="entry name" value="4HBT"/>
    <property type="match status" value="1"/>
</dbReference>
<dbReference type="InterPro" id="IPR003736">
    <property type="entry name" value="PAAI_dom"/>
</dbReference>
<dbReference type="CDD" id="cd03443">
    <property type="entry name" value="PaaI_thioesterase"/>
    <property type="match status" value="1"/>
</dbReference>
<evidence type="ECO:0000256" key="1">
    <source>
        <dbReference type="ARBA" id="ARBA00022801"/>
    </source>
</evidence>
<dbReference type="InterPro" id="IPR006683">
    <property type="entry name" value="Thioestr_dom"/>
</dbReference>